<protein>
    <submittedName>
        <fullName evidence="2">Echinoderm microtubule-associated protein-like 1</fullName>
    </submittedName>
</protein>
<dbReference type="Proteomes" id="UP000261660">
    <property type="component" value="Unplaced"/>
</dbReference>
<dbReference type="GeneTree" id="ENSGT00390000014825"/>
<feature type="compositionally biased region" description="Polar residues" evidence="1">
    <location>
        <begin position="147"/>
        <end position="158"/>
    </location>
</feature>
<accession>A0A3Q3GQB4</accession>
<feature type="compositionally biased region" description="Low complexity" evidence="1">
    <location>
        <begin position="220"/>
        <end position="236"/>
    </location>
</feature>
<name>A0A3Q3GQB4_9LABR</name>
<feature type="compositionally biased region" description="Low complexity" evidence="1">
    <location>
        <begin position="105"/>
        <end position="120"/>
    </location>
</feature>
<evidence type="ECO:0000313" key="2">
    <source>
        <dbReference type="Ensembl" id="ENSLBEP00000033474.1"/>
    </source>
</evidence>
<reference evidence="2" key="1">
    <citation type="submission" date="2025-08" db="UniProtKB">
        <authorList>
            <consortium name="Ensembl"/>
        </authorList>
    </citation>
    <scope>IDENTIFICATION</scope>
</reference>
<dbReference type="InParanoid" id="A0A3Q3GQB4"/>
<reference evidence="2" key="2">
    <citation type="submission" date="2025-09" db="UniProtKB">
        <authorList>
            <consortium name="Ensembl"/>
        </authorList>
    </citation>
    <scope>IDENTIFICATION</scope>
</reference>
<dbReference type="Ensembl" id="ENSLBET00000034945.1">
    <property type="protein sequence ID" value="ENSLBEP00000033474.1"/>
    <property type="gene ID" value="ENSLBEG00000025207.1"/>
</dbReference>
<feature type="compositionally biased region" description="Polar residues" evidence="1">
    <location>
        <begin position="251"/>
        <end position="292"/>
    </location>
</feature>
<keyword evidence="3" id="KW-1185">Reference proteome</keyword>
<dbReference type="STRING" id="56723.ENSLBEP00000033474"/>
<proteinExistence type="predicted"/>
<evidence type="ECO:0000313" key="3">
    <source>
        <dbReference type="Proteomes" id="UP000261660"/>
    </source>
</evidence>
<feature type="region of interest" description="Disordered" evidence="1">
    <location>
        <begin position="105"/>
        <end position="127"/>
    </location>
</feature>
<dbReference type="AlphaFoldDB" id="A0A3Q3GQB4"/>
<feature type="region of interest" description="Disordered" evidence="1">
    <location>
        <begin position="147"/>
        <end position="196"/>
    </location>
</feature>
<evidence type="ECO:0000256" key="1">
    <source>
        <dbReference type="SAM" id="MobiDB-lite"/>
    </source>
</evidence>
<organism evidence="2 3">
    <name type="scientific">Labrus bergylta</name>
    <name type="common">ballan wrasse</name>
    <dbReference type="NCBI Taxonomy" id="56723"/>
    <lineage>
        <taxon>Eukaryota</taxon>
        <taxon>Metazoa</taxon>
        <taxon>Chordata</taxon>
        <taxon>Craniata</taxon>
        <taxon>Vertebrata</taxon>
        <taxon>Euteleostomi</taxon>
        <taxon>Actinopterygii</taxon>
        <taxon>Neopterygii</taxon>
        <taxon>Teleostei</taxon>
        <taxon>Neoteleostei</taxon>
        <taxon>Acanthomorphata</taxon>
        <taxon>Eupercaria</taxon>
        <taxon>Labriformes</taxon>
        <taxon>Labridae</taxon>
        <taxon>Labrus</taxon>
    </lineage>
</organism>
<feature type="region of interest" description="Disordered" evidence="1">
    <location>
        <begin position="211"/>
        <end position="292"/>
    </location>
</feature>
<sequence>MAAGTEEGDAHMEELLDQGLGMEETGHDLLRRPSLKECYHSDSLLAPDTDFMIDDRSSATSGLDVVDRLTYLEQRMQMQEDEIQLLKLSLADVLKRLNISEEHQAAAAAGRRPSGAKARPVSLALPSRAPMTTSSAAFLKKSSTLPSSSIARNYSPTPLRSGVKSPPGSVKDSPCKTARSRPSSAASTCRKPQERRVTHCKVTMQIYLSPLARKTGSSETAKSSASVPASSGSTTAPHNPQAKGGSKTGARKTTPSFTLNLQKTTTSHNTAQDTSSYKSPLKSPSQYFQICY</sequence>